<keyword evidence="3" id="KW-0233">DNA recombination</keyword>
<evidence type="ECO:0000259" key="4">
    <source>
        <dbReference type="PROSITE" id="PS51898"/>
    </source>
</evidence>
<dbReference type="InterPro" id="IPR002104">
    <property type="entry name" value="Integrase_catalytic"/>
</dbReference>
<evidence type="ECO:0000256" key="1">
    <source>
        <dbReference type="ARBA" id="ARBA00008857"/>
    </source>
</evidence>
<dbReference type="InterPro" id="IPR050090">
    <property type="entry name" value="Tyrosine_recombinase_XerCD"/>
</dbReference>
<organism evidence="5">
    <name type="scientific">virus sp. ctiha2</name>
    <dbReference type="NCBI Taxonomy" id="2827299"/>
    <lineage>
        <taxon>Viruses</taxon>
    </lineage>
</organism>
<evidence type="ECO:0000256" key="3">
    <source>
        <dbReference type="ARBA" id="ARBA00023172"/>
    </source>
</evidence>
<dbReference type="PANTHER" id="PTHR30349">
    <property type="entry name" value="PHAGE INTEGRASE-RELATED"/>
    <property type="match status" value="1"/>
</dbReference>
<dbReference type="Gene3D" id="1.10.443.10">
    <property type="entry name" value="Intergrase catalytic core"/>
    <property type="match status" value="1"/>
</dbReference>
<accession>A0A8S5RGY5</accession>
<dbReference type="InterPro" id="IPR010998">
    <property type="entry name" value="Integrase_recombinase_N"/>
</dbReference>
<proteinExistence type="inferred from homology"/>
<dbReference type="Pfam" id="PF00589">
    <property type="entry name" value="Phage_integrase"/>
    <property type="match status" value="1"/>
</dbReference>
<reference evidence="5" key="1">
    <citation type="journal article" date="2021" name="Proc. Natl. Acad. Sci. U.S.A.">
        <title>A Catalog of Tens of Thousands of Viruses from Human Metagenomes Reveals Hidden Associations with Chronic Diseases.</title>
        <authorList>
            <person name="Tisza M.J."/>
            <person name="Buck C.B."/>
        </authorList>
    </citation>
    <scope>NUCLEOTIDE SEQUENCE</scope>
    <source>
        <strain evidence="5">Ctiha2</strain>
    </source>
</reference>
<dbReference type="GO" id="GO:0015074">
    <property type="term" value="P:DNA integration"/>
    <property type="evidence" value="ECO:0007669"/>
    <property type="project" value="InterPro"/>
</dbReference>
<sequence length="336" mass="39444">MKGRLEHSLQIEKNIKEILSSLPQYVTEYYYEFKSGRQPTACREYIRKIAKFLYYINPSDIKHIKVIEITKFDITRFLDSIEYITDNNGNKKQSSLSYRKCYHSVLKSFFDFLTENDYITENPMNKIKRVRGEDFVNRKFLDEDDLKEVLLAVECGAGNRRSVAMQYKWKSRDRAIMMLFMQTGIRETALSEINVEDIDFENHIIKSVIEKGHKDRTFTMSSQLEKAILDWMCDREKIIDKNEDALFISKSKTRMTQRSLSDIVIKYTKEALGYSVTPHKLRASFANIMLGKTDENIYVVQQLLGHARTETTKIYLKNNLNQYNDMAANIIAKSIF</sequence>
<dbReference type="SUPFAM" id="SSF56349">
    <property type="entry name" value="DNA breaking-rejoining enzymes"/>
    <property type="match status" value="1"/>
</dbReference>
<dbReference type="InterPro" id="IPR013762">
    <property type="entry name" value="Integrase-like_cat_sf"/>
</dbReference>
<dbReference type="Gene3D" id="1.10.150.130">
    <property type="match status" value="1"/>
</dbReference>
<name>A0A8S5RGY5_9VIRU</name>
<dbReference type="PANTHER" id="PTHR30349:SF41">
    <property type="entry name" value="INTEGRASE_RECOMBINASE PROTEIN MJ0367-RELATED"/>
    <property type="match status" value="1"/>
</dbReference>
<evidence type="ECO:0000256" key="2">
    <source>
        <dbReference type="ARBA" id="ARBA00023125"/>
    </source>
</evidence>
<dbReference type="GO" id="GO:0006310">
    <property type="term" value="P:DNA recombination"/>
    <property type="evidence" value="ECO:0007669"/>
    <property type="project" value="UniProtKB-KW"/>
</dbReference>
<dbReference type="GO" id="GO:0003677">
    <property type="term" value="F:DNA binding"/>
    <property type="evidence" value="ECO:0007669"/>
    <property type="project" value="UniProtKB-KW"/>
</dbReference>
<dbReference type="PROSITE" id="PS51898">
    <property type="entry name" value="TYR_RECOMBINASE"/>
    <property type="match status" value="1"/>
</dbReference>
<feature type="domain" description="Tyr recombinase" evidence="4">
    <location>
        <begin position="136"/>
        <end position="329"/>
    </location>
</feature>
<comment type="similarity">
    <text evidence="1">Belongs to the 'phage' integrase family.</text>
</comment>
<keyword evidence="2" id="KW-0238">DNA-binding</keyword>
<evidence type="ECO:0000313" key="5">
    <source>
        <dbReference type="EMBL" id="DAE30378.1"/>
    </source>
</evidence>
<dbReference type="InterPro" id="IPR011010">
    <property type="entry name" value="DNA_brk_join_enz"/>
</dbReference>
<dbReference type="EMBL" id="BK059104">
    <property type="protein sequence ID" value="DAE30378.1"/>
    <property type="molecule type" value="Genomic_DNA"/>
</dbReference>
<protein>
    <submittedName>
        <fullName evidence="5">SITE SPECIFIC RECOMBINASE XERD</fullName>
    </submittedName>
</protein>